<organism evidence="4 5">
    <name type="scientific">Pochonia chlamydosporia 170</name>
    <dbReference type="NCBI Taxonomy" id="1380566"/>
    <lineage>
        <taxon>Eukaryota</taxon>
        <taxon>Fungi</taxon>
        <taxon>Dikarya</taxon>
        <taxon>Ascomycota</taxon>
        <taxon>Pezizomycotina</taxon>
        <taxon>Sordariomycetes</taxon>
        <taxon>Hypocreomycetidae</taxon>
        <taxon>Hypocreales</taxon>
        <taxon>Clavicipitaceae</taxon>
        <taxon>Pochonia</taxon>
    </lineage>
</organism>
<evidence type="ECO:0000313" key="4">
    <source>
        <dbReference type="EMBL" id="OAQ60790.1"/>
    </source>
</evidence>
<dbReference type="Pfam" id="PF20684">
    <property type="entry name" value="Fung_rhodopsin"/>
    <property type="match status" value="1"/>
</dbReference>
<evidence type="ECO:0000256" key="2">
    <source>
        <dbReference type="SAM" id="Phobius"/>
    </source>
</evidence>
<feature type="transmembrane region" description="Helical" evidence="2">
    <location>
        <begin position="119"/>
        <end position="139"/>
    </location>
</feature>
<feature type="transmembrane region" description="Helical" evidence="2">
    <location>
        <begin position="159"/>
        <end position="181"/>
    </location>
</feature>
<comment type="caution">
    <text evidence="4">The sequence shown here is derived from an EMBL/GenBank/DDBJ whole genome shotgun (WGS) entry which is preliminary data.</text>
</comment>
<feature type="domain" description="Rhodopsin" evidence="3">
    <location>
        <begin position="28"/>
        <end position="256"/>
    </location>
</feature>
<accession>A0A179F605</accession>
<feature type="transmembrane region" description="Helical" evidence="2">
    <location>
        <begin position="84"/>
        <end position="107"/>
    </location>
</feature>
<proteinExistence type="predicted"/>
<dbReference type="EMBL" id="LSBJ02000008">
    <property type="protein sequence ID" value="OAQ60790.1"/>
    <property type="molecule type" value="Genomic_DNA"/>
</dbReference>
<evidence type="ECO:0000313" key="5">
    <source>
        <dbReference type="Proteomes" id="UP000078397"/>
    </source>
</evidence>
<keyword evidence="2" id="KW-1133">Transmembrane helix</keyword>
<keyword evidence="2" id="KW-0812">Transmembrane</keyword>
<dbReference type="GeneID" id="28858516"/>
<gene>
    <name evidence="4" type="ORF">VFPPC_16769</name>
</gene>
<dbReference type="AlphaFoldDB" id="A0A179F605"/>
<name>A0A179F605_METCM</name>
<feature type="region of interest" description="Disordered" evidence="1">
    <location>
        <begin position="269"/>
        <end position="288"/>
    </location>
</feature>
<dbReference type="OrthoDB" id="3918601at2759"/>
<dbReference type="PANTHER" id="PTHR39614">
    <property type="entry name" value="INTEGRAL MEMBRANE PROTEIN"/>
    <property type="match status" value="1"/>
</dbReference>
<feature type="transmembrane region" description="Helical" evidence="2">
    <location>
        <begin position="12"/>
        <end position="32"/>
    </location>
</feature>
<dbReference type="Proteomes" id="UP000078397">
    <property type="component" value="Unassembled WGS sequence"/>
</dbReference>
<reference evidence="4 5" key="1">
    <citation type="journal article" date="2016" name="PLoS Pathog.">
        <title>Biosynthesis of antibiotic leucinostatins in bio-control fungus Purpureocillium lilacinum and their inhibition on phytophthora revealed by genome mining.</title>
        <authorList>
            <person name="Wang G."/>
            <person name="Liu Z."/>
            <person name="Lin R."/>
            <person name="Li E."/>
            <person name="Mao Z."/>
            <person name="Ling J."/>
            <person name="Yang Y."/>
            <person name="Yin W.B."/>
            <person name="Xie B."/>
        </authorList>
    </citation>
    <scope>NUCLEOTIDE SEQUENCE [LARGE SCALE GENOMIC DNA]</scope>
    <source>
        <strain evidence="4">170</strain>
    </source>
</reference>
<dbReference type="KEGG" id="pchm:VFPPC_16769"/>
<evidence type="ECO:0000256" key="1">
    <source>
        <dbReference type="SAM" id="MobiDB-lite"/>
    </source>
</evidence>
<dbReference type="InterPro" id="IPR049326">
    <property type="entry name" value="Rhodopsin_dom_fungi"/>
</dbReference>
<protein>
    <recommendedName>
        <fullName evidence="3">Rhodopsin domain-containing protein</fullName>
    </recommendedName>
</protein>
<evidence type="ECO:0000259" key="3">
    <source>
        <dbReference type="Pfam" id="PF20684"/>
    </source>
</evidence>
<dbReference type="RefSeq" id="XP_018138668.1">
    <property type="nucleotide sequence ID" value="XM_018294522.1"/>
</dbReference>
<feature type="compositionally biased region" description="Basic and acidic residues" evidence="1">
    <location>
        <begin position="275"/>
        <end position="288"/>
    </location>
</feature>
<sequence>MVEVENHGNWLLSATLLFGIWSALMFCVRVWAKLNVRRWGIDDYAVTVAFAISILDVAAIFAAIKRGYGASFDRIRVEDQRALLYAAQQFYILAMGFCRISTALFLVRLAYPGPQVKPSYIMAGISGAWTMASMLTVALRGNLHSPWTTVDGTGPLHARWIAVEVTGLVIEFLLLMLSIKLVNGLHLNAQKRLVVLSVFSVRLLLIPLVIARLYLLSPAVNTKPTFTSIVPSIVSEATLHFSVIFTSVTSLRPFVRTFHVDCRVDGRTKSKHNIRSGDDSRPLDSYHRLDNLRDSDANRQESNTFGWRAVAYPARTHVYATHKSSGAEATVSEAELISRRSNEATPSSQSYLADTMAIQKTVSWSFQYEQSAI</sequence>
<feature type="transmembrane region" description="Helical" evidence="2">
    <location>
        <begin position="44"/>
        <end position="64"/>
    </location>
</feature>
<keyword evidence="2" id="KW-0472">Membrane</keyword>
<keyword evidence="5" id="KW-1185">Reference proteome</keyword>
<feature type="transmembrane region" description="Helical" evidence="2">
    <location>
        <begin position="193"/>
        <end position="215"/>
    </location>
</feature>
<dbReference type="PANTHER" id="PTHR39614:SF2">
    <property type="entry name" value="INTEGRAL MEMBRANE PROTEIN"/>
    <property type="match status" value="1"/>
</dbReference>